<accession>A0AC61NH02</accession>
<evidence type="ECO:0000313" key="1">
    <source>
        <dbReference type="EMBL" id="QZE14886.1"/>
    </source>
</evidence>
<organism evidence="1 2">
    <name type="scientific">Halosquirtibacter laminarini</name>
    <dbReference type="NCBI Taxonomy" id="3374600"/>
    <lineage>
        <taxon>Bacteria</taxon>
        <taxon>Pseudomonadati</taxon>
        <taxon>Bacteroidota</taxon>
        <taxon>Bacteroidia</taxon>
        <taxon>Marinilabiliales</taxon>
        <taxon>Prolixibacteraceae</taxon>
        <taxon>Halosquirtibacter</taxon>
    </lineage>
</organism>
<reference evidence="1" key="1">
    <citation type="submission" date="2021-08" db="EMBL/GenBank/DDBJ databases">
        <title>Novel anaerobic bacterium isolated from sea squirt in East Sea, Republic of Korea.</title>
        <authorList>
            <person name="Nguyen T.H."/>
            <person name="Li Z."/>
            <person name="Lee Y.-J."/>
            <person name="Ko J."/>
            <person name="Kim S.-G."/>
        </authorList>
    </citation>
    <scope>NUCLEOTIDE SEQUENCE</scope>
    <source>
        <strain evidence="1">KCTC 25031</strain>
    </source>
</reference>
<sequence>MRRLTLTISLCVIFAVNAVAQWSTVPNLTTYDKRKFHFGFFLGTNYMDFGFNYYSMPSLNPNYIAPSSSGDGFKYDPNSNVVAEVSSLTLGFTVGITTSLRINSWLDLRFLPGMSFGERKITYSFPKNGTYPSSSVDEGDIVSTPYSYVAKSTYIDLPILFKFKAQRAVNFRPYFVAGASCRIDLETRDDDDDLVKLNGTSYMAEVGVGFDSFLQYFKFSTELRYGIGINNVLGDIPDPKQVDDFDPQFMYPLKGLRPHVVTLIFYFE</sequence>
<proteinExistence type="predicted"/>
<protein>
    <submittedName>
        <fullName evidence="1">PorT family protein</fullName>
    </submittedName>
</protein>
<keyword evidence="2" id="KW-1185">Reference proteome</keyword>
<name>A0AC61NH02_9BACT</name>
<gene>
    <name evidence="1" type="ORF">K4L44_03270</name>
</gene>
<dbReference type="EMBL" id="CP081303">
    <property type="protein sequence ID" value="QZE14886.1"/>
    <property type="molecule type" value="Genomic_DNA"/>
</dbReference>
<evidence type="ECO:0000313" key="2">
    <source>
        <dbReference type="Proteomes" id="UP000826212"/>
    </source>
</evidence>
<dbReference type="Proteomes" id="UP000826212">
    <property type="component" value="Chromosome"/>
</dbReference>